<dbReference type="Proteomes" id="UP001141552">
    <property type="component" value="Unassembled WGS sequence"/>
</dbReference>
<reference evidence="2" key="2">
    <citation type="journal article" date="2023" name="Plants (Basel)">
        <title>Annotation of the Turnera subulata (Passifloraceae) Draft Genome Reveals the S-Locus Evolved after the Divergence of Turneroideae from Passifloroideae in a Stepwise Manner.</title>
        <authorList>
            <person name="Henning P.M."/>
            <person name="Roalson E.H."/>
            <person name="Mir W."/>
            <person name="McCubbin A.G."/>
            <person name="Shore J.S."/>
        </authorList>
    </citation>
    <scope>NUCLEOTIDE SEQUENCE</scope>
    <source>
        <strain evidence="2">F60SS</strain>
    </source>
</reference>
<evidence type="ECO:0000313" key="3">
    <source>
        <dbReference type="Proteomes" id="UP001141552"/>
    </source>
</evidence>
<gene>
    <name evidence="2" type="ORF">Tsubulata_025031</name>
</gene>
<evidence type="ECO:0000313" key="2">
    <source>
        <dbReference type="EMBL" id="KAJ4833579.1"/>
    </source>
</evidence>
<proteinExistence type="predicted"/>
<accession>A0A9Q0J9S2</accession>
<comment type="caution">
    <text evidence="2">The sequence shown here is derived from an EMBL/GenBank/DDBJ whole genome shotgun (WGS) entry which is preliminary data.</text>
</comment>
<dbReference type="AlphaFoldDB" id="A0A9Q0J9S2"/>
<keyword evidence="1" id="KW-1133">Transmembrane helix</keyword>
<feature type="transmembrane region" description="Helical" evidence="1">
    <location>
        <begin position="35"/>
        <end position="59"/>
    </location>
</feature>
<keyword evidence="3" id="KW-1185">Reference proteome</keyword>
<keyword evidence="1" id="KW-0812">Transmembrane</keyword>
<reference evidence="2" key="1">
    <citation type="submission" date="2022-02" db="EMBL/GenBank/DDBJ databases">
        <authorList>
            <person name="Henning P.M."/>
            <person name="McCubbin A.G."/>
            <person name="Shore J.S."/>
        </authorList>
    </citation>
    <scope>NUCLEOTIDE SEQUENCE</scope>
    <source>
        <strain evidence="2">F60SS</strain>
        <tissue evidence="2">Leaves</tissue>
    </source>
</reference>
<name>A0A9Q0J9S2_9ROSI</name>
<dbReference type="EMBL" id="JAKUCV010004914">
    <property type="protein sequence ID" value="KAJ4833579.1"/>
    <property type="molecule type" value="Genomic_DNA"/>
</dbReference>
<organism evidence="2 3">
    <name type="scientific">Turnera subulata</name>
    <dbReference type="NCBI Taxonomy" id="218843"/>
    <lineage>
        <taxon>Eukaryota</taxon>
        <taxon>Viridiplantae</taxon>
        <taxon>Streptophyta</taxon>
        <taxon>Embryophyta</taxon>
        <taxon>Tracheophyta</taxon>
        <taxon>Spermatophyta</taxon>
        <taxon>Magnoliopsida</taxon>
        <taxon>eudicotyledons</taxon>
        <taxon>Gunneridae</taxon>
        <taxon>Pentapetalae</taxon>
        <taxon>rosids</taxon>
        <taxon>fabids</taxon>
        <taxon>Malpighiales</taxon>
        <taxon>Passifloraceae</taxon>
        <taxon>Turnera</taxon>
    </lineage>
</organism>
<keyword evidence="1" id="KW-0472">Membrane</keyword>
<protein>
    <submittedName>
        <fullName evidence="2">Uncharacterized protein</fullName>
    </submittedName>
</protein>
<evidence type="ECO:0000256" key="1">
    <source>
        <dbReference type="SAM" id="Phobius"/>
    </source>
</evidence>
<sequence>MLLEICIMIWCMDAYHMKIGVFRFTKLFLHMVREIFDISFCFILVSTSFCGGCLFSFFWNG</sequence>